<evidence type="ECO:0000313" key="2">
    <source>
        <dbReference type="Proteomes" id="UP000760407"/>
    </source>
</evidence>
<proteinExistence type="predicted"/>
<sequence length="64" mass="7356">MSNKINSFIFGFVNAFRPVDYSHNKRYGSIANNVRNKINTNVESTRVEINKISKEEGISISYSR</sequence>
<comment type="caution">
    <text evidence="1">The sequence shown here is derived from an EMBL/GenBank/DDBJ whole genome shotgun (WGS) entry which is preliminary data.</text>
</comment>
<dbReference type="Proteomes" id="UP000760407">
    <property type="component" value="Unassembled WGS sequence"/>
</dbReference>
<accession>A0ABS1GCX3</accession>
<protein>
    <submittedName>
        <fullName evidence="1">Uncharacterized protein</fullName>
    </submittedName>
</protein>
<keyword evidence="2" id="KW-1185">Reference proteome</keyword>
<evidence type="ECO:0000313" key="1">
    <source>
        <dbReference type="EMBL" id="MBK2302674.1"/>
    </source>
</evidence>
<dbReference type="EMBL" id="JACTSG010000004">
    <property type="protein sequence ID" value="MBK2302674.1"/>
    <property type="molecule type" value="Genomic_DNA"/>
</dbReference>
<reference evidence="1 2" key="1">
    <citation type="submission" date="2020-08" db="EMBL/GenBank/DDBJ databases">
        <title>Comparative genomics of Francisella species.</title>
        <authorList>
            <person name="Sahl J."/>
            <person name="Sjodin A."/>
            <person name="Wagner D."/>
            <person name="Forsman M."/>
        </authorList>
    </citation>
    <scope>NUCLEOTIDE SEQUENCE [LARGE SCALE GENOMIC DNA]</scope>
    <source>
        <strain evidence="1 2">F1093</strain>
    </source>
</reference>
<dbReference type="RefSeq" id="WP_200166854.1">
    <property type="nucleotide sequence ID" value="NZ_JACTSG010000004.1"/>
</dbReference>
<gene>
    <name evidence="1" type="ORF">IBE52_07075</name>
</gene>
<organism evidence="1 2">
    <name type="scientific">Francisella philomiragia</name>
    <dbReference type="NCBI Taxonomy" id="28110"/>
    <lineage>
        <taxon>Bacteria</taxon>
        <taxon>Pseudomonadati</taxon>
        <taxon>Pseudomonadota</taxon>
        <taxon>Gammaproteobacteria</taxon>
        <taxon>Thiotrichales</taxon>
        <taxon>Francisellaceae</taxon>
        <taxon>Francisella</taxon>
    </lineage>
</organism>
<name>A0ABS1GCX3_9GAMM</name>